<keyword evidence="7 8" id="KW-0479">Metal-binding</keyword>
<keyword evidence="6 7" id="KW-0472">Membrane</keyword>
<comment type="pathway">
    <text evidence="7">Cell wall biogenesis; peptidoglycan biosynthesis.</text>
</comment>
<comment type="similarity">
    <text evidence="2 7">Belongs to the glycosyltransferase 4 family. MraY subfamily.</text>
</comment>
<name>A0A6S4GPG2_9BACT</name>
<keyword evidence="3 7" id="KW-0808">Transferase</keyword>
<dbReference type="EC" id="2.7.8.13" evidence="7"/>
<dbReference type="PANTHER" id="PTHR22926:SF5">
    <property type="entry name" value="PHOSPHO-N-ACETYLMURAMOYL-PENTAPEPTIDE-TRANSFERASE HOMOLOG"/>
    <property type="match status" value="1"/>
</dbReference>
<dbReference type="GO" id="GO:0046872">
    <property type="term" value="F:metal ion binding"/>
    <property type="evidence" value="ECO:0007669"/>
    <property type="project" value="UniProtKB-KW"/>
</dbReference>
<keyword evidence="7" id="KW-0131">Cell cycle</keyword>
<gene>
    <name evidence="7" type="primary">mraY</name>
    <name evidence="9" type="ORF">TM7x_01200</name>
</gene>
<evidence type="ECO:0000256" key="6">
    <source>
        <dbReference type="ARBA" id="ARBA00023136"/>
    </source>
</evidence>
<keyword evidence="4 7" id="KW-0812">Transmembrane</keyword>
<sequence>MGVALQTVTNELTHVFLLSVGAFLLAMFLTPVYTFFAYRYRFWKKQRSESTDGKKLKVFAKFQAAKLRRNIPTMAGVIGVISIFIVTFLFNLDRAQTWLPLAALVGGGAVGLIDDVINLRGLGGGAAGLRSPVKFALITLIGVVLGWFFFAKLGVMSFHVPFMGDVNIGWLIIPLFAFAVVATGNAVNISDGMDGLAGGLLGTSFGAFGVIALLQQQVLLAGFCFTVVGVLLSYLWFNIYPARFFMGDVGSFAYGVSLGVVAMLTDSLLLLPVIGLLFVVEAGSSLMQIASKKIFKRKIFLSAPIHHHLEAIGWPETKVTMRFWVIGCVMAFVGVMLALAGGHIA</sequence>
<evidence type="ECO:0000256" key="5">
    <source>
        <dbReference type="ARBA" id="ARBA00022989"/>
    </source>
</evidence>
<dbReference type="RefSeq" id="WP_052198794.1">
    <property type="nucleotide sequence ID" value="NZ_CP007496.1"/>
</dbReference>
<dbReference type="GO" id="GO:0008963">
    <property type="term" value="F:phospho-N-acetylmuramoyl-pentapeptide-transferase activity"/>
    <property type="evidence" value="ECO:0007669"/>
    <property type="project" value="UniProtKB-UniRule"/>
</dbReference>
<dbReference type="Proteomes" id="UP000030902">
    <property type="component" value="Chromosome"/>
</dbReference>
<keyword evidence="7" id="KW-1003">Cell membrane</keyword>
<evidence type="ECO:0000256" key="1">
    <source>
        <dbReference type="ARBA" id="ARBA00004141"/>
    </source>
</evidence>
<dbReference type="CDD" id="cd06852">
    <property type="entry name" value="GT_MraY"/>
    <property type="match status" value="1"/>
</dbReference>
<dbReference type="GO" id="GO:0071555">
    <property type="term" value="P:cell wall organization"/>
    <property type="evidence" value="ECO:0007669"/>
    <property type="project" value="UniProtKB-KW"/>
</dbReference>
<keyword evidence="5 7" id="KW-1133">Transmembrane helix</keyword>
<dbReference type="HAMAP" id="MF_00038">
    <property type="entry name" value="MraY"/>
    <property type="match status" value="1"/>
</dbReference>
<evidence type="ECO:0000256" key="3">
    <source>
        <dbReference type="ARBA" id="ARBA00022679"/>
    </source>
</evidence>
<keyword evidence="7" id="KW-0961">Cell wall biogenesis/degradation</keyword>
<feature type="binding site" evidence="8">
    <location>
        <position position="248"/>
    </location>
    <ligand>
        <name>Mg(2+)</name>
        <dbReference type="ChEBI" id="CHEBI:18420"/>
    </ligand>
</feature>
<evidence type="ECO:0000313" key="10">
    <source>
        <dbReference type="Proteomes" id="UP000030902"/>
    </source>
</evidence>
<feature type="transmembrane region" description="Helical" evidence="7">
    <location>
        <begin position="71"/>
        <end position="92"/>
    </location>
</feature>
<feature type="transmembrane region" description="Helical" evidence="7">
    <location>
        <begin position="323"/>
        <end position="344"/>
    </location>
</feature>
<feature type="transmembrane region" description="Helical" evidence="7">
    <location>
        <begin position="131"/>
        <end position="150"/>
    </location>
</feature>
<evidence type="ECO:0000256" key="2">
    <source>
        <dbReference type="ARBA" id="ARBA00005583"/>
    </source>
</evidence>
<proteinExistence type="inferred from homology"/>
<evidence type="ECO:0000256" key="7">
    <source>
        <dbReference type="HAMAP-Rule" id="MF_00038"/>
    </source>
</evidence>
<protein>
    <recommendedName>
        <fullName evidence="7">Phospho-N-acetylmuramoyl-pentapeptide-transferase</fullName>
        <ecNumber evidence="7">2.7.8.13</ecNumber>
    </recommendedName>
    <alternativeName>
        <fullName evidence="7">UDP-MurNAc-pentapeptide phosphotransferase</fullName>
    </alternativeName>
</protein>
<accession>A0A6S4GPG2</accession>
<keyword evidence="7" id="KW-0133">Cell shape</keyword>
<feature type="transmembrane region" description="Helical" evidence="7">
    <location>
        <begin position="98"/>
        <end position="119"/>
    </location>
</feature>
<dbReference type="GO" id="GO:0051301">
    <property type="term" value="P:cell division"/>
    <property type="evidence" value="ECO:0007669"/>
    <property type="project" value="UniProtKB-KW"/>
</dbReference>
<dbReference type="InterPro" id="IPR000715">
    <property type="entry name" value="Glycosyl_transferase_4"/>
</dbReference>
<evidence type="ECO:0000313" key="9">
    <source>
        <dbReference type="EMBL" id="AJA06385.1"/>
    </source>
</evidence>
<feature type="transmembrane region" description="Helical" evidence="7">
    <location>
        <begin position="270"/>
        <end position="290"/>
    </location>
</feature>
<keyword evidence="10" id="KW-1185">Reference proteome</keyword>
<comment type="catalytic activity">
    <reaction evidence="7">
        <text>UDP-N-acetyl-alpha-D-muramoyl-L-alanyl-gamma-D-glutamyl-meso-2,6-diaminopimeloyl-D-alanyl-D-alanine + di-trans,octa-cis-undecaprenyl phosphate = di-trans,octa-cis-undecaprenyl diphospho-N-acetyl-alpha-D-muramoyl-L-alanyl-D-glutamyl-meso-2,6-diaminopimeloyl-D-alanyl-D-alanine + UMP</text>
        <dbReference type="Rhea" id="RHEA:28386"/>
        <dbReference type="ChEBI" id="CHEBI:57865"/>
        <dbReference type="ChEBI" id="CHEBI:60392"/>
        <dbReference type="ChEBI" id="CHEBI:61386"/>
        <dbReference type="ChEBI" id="CHEBI:61387"/>
        <dbReference type="EC" id="2.7.8.13"/>
    </reaction>
</comment>
<dbReference type="GO" id="GO:0009252">
    <property type="term" value="P:peptidoglycan biosynthetic process"/>
    <property type="evidence" value="ECO:0007669"/>
    <property type="project" value="UniProtKB-UniRule"/>
</dbReference>
<dbReference type="InterPro" id="IPR003524">
    <property type="entry name" value="PNAcMuramoyl-5peptid_Trfase"/>
</dbReference>
<dbReference type="PROSITE" id="PS01348">
    <property type="entry name" value="MRAY_2"/>
    <property type="match status" value="1"/>
</dbReference>
<feature type="transmembrane region" description="Helical" evidence="7">
    <location>
        <begin position="170"/>
        <end position="189"/>
    </location>
</feature>
<evidence type="ECO:0000256" key="8">
    <source>
        <dbReference type="PIRSR" id="PIRSR600715-1"/>
    </source>
</evidence>
<evidence type="ECO:0000256" key="4">
    <source>
        <dbReference type="ARBA" id="ARBA00022692"/>
    </source>
</evidence>
<feature type="transmembrane region" description="Helical" evidence="7">
    <location>
        <begin position="15"/>
        <end position="38"/>
    </location>
</feature>
<comment type="cofactor">
    <cofactor evidence="7 8">
        <name>Mg(2+)</name>
        <dbReference type="ChEBI" id="CHEBI:18420"/>
    </cofactor>
</comment>
<keyword evidence="7 8" id="KW-0460">Magnesium</keyword>
<dbReference type="AlphaFoldDB" id="A0A6S4GPG2"/>
<reference evidence="9 10" key="1">
    <citation type="journal article" date="2015" name="Proc. Natl. Acad. Sci. U.S.A.">
        <title>Cultivation of a human-associated TM7 phylotype reveals a reduced genome and epibiotic parasitic lifestyle.</title>
        <authorList>
            <person name="He X."/>
            <person name="McLean J.S."/>
            <person name="Edlund A."/>
            <person name="Yooseph S."/>
            <person name="Hall A.P."/>
            <person name="Liu S.Y."/>
            <person name="Dorrestein P.C."/>
            <person name="Esquenazi E."/>
            <person name="Hunter R.C."/>
            <person name="Cheng G."/>
            <person name="Nelson K.E."/>
            <person name="Lux R."/>
            <person name="Shi W."/>
        </authorList>
    </citation>
    <scope>NUCLEOTIDE SEQUENCE [LARGE SCALE GENOMIC DNA]</scope>
    <source>
        <strain evidence="9 10">TM7x</strain>
    </source>
</reference>
<dbReference type="GO" id="GO:0008360">
    <property type="term" value="P:regulation of cell shape"/>
    <property type="evidence" value="ECO:0007669"/>
    <property type="project" value="UniProtKB-KW"/>
</dbReference>
<dbReference type="PANTHER" id="PTHR22926">
    <property type="entry name" value="PHOSPHO-N-ACETYLMURAMOYL-PENTAPEPTIDE-TRANSFERASE"/>
    <property type="match status" value="1"/>
</dbReference>
<keyword evidence="7" id="KW-0132">Cell division</keyword>
<dbReference type="KEGG" id="sox:TM7x_01200"/>
<dbReference type="EMBL" id="CP007496">
    <property type="protein sequence ID" value="AJA06385.1"/>
    <property type="molecule type" value="Genomic_DNA"/>
</dbReference>
<dbReference type="InterPro" id="IPR018480">
    <property type="entry name" value="PNAcMuramoyl-5peptid_Trfase_CS"/>
</dbReference>
<dbReference type="UniPathway" id="UPA00219"/>
<comment type="subcellular location">
    <subcellularLocation>
        <location evidence="7">Cell membrane</location>
        <topology evidence="7">Multi-pass membrane protein</topology>
    </subcellularLocation>
    <subcellularLocation>
        <location evidence="1">Membrane</location>
        <topology evidence="1">Multi-pass membrane protein</topology>
    </subcellularLocation>
</comment>
<feature type="transmembrane region" description="Helical" evidence="7">
    <location>
        <begin position="244"/>
        <end position="264"/>
    </location>
</feature>
<feature type="transmembrane region" description="Helical" evidence="7">
    <location>
        <begin position="220"/>
        <end position="237"/>
    </location>
</feature>
<organism evidence="9 10">
    <name type="scientific">Candidatus Nanosynbacter lyticus</name>
    <dbReference type="NCBI Taxonomy" id="2093824"/>
    <lineage>
        <taxon>Bacteria</taxon>
        <taxon>Candidatus Saccharimonadota</taxon>
        <taxon>Candidatus Saccharimonadia</taxon>
        <taxon>Candidatus Nanosynbacterales</taxon>
        <taxon>Candidatus Nanosynbacteraceae</taxon>
        <taxon>Candidatus Nanosynbacter</taxon>
    </lineage>
</organism>
<feature type="binding site" evidence="8">
    <location>
        <position position="188"/>
    </location>
    <ligand>
        <name>Mg(2+)</name>
        <dbReference type="ChEBI" id="CHEBI:18420"/>
    </ligand>
</feature>
<dbReference type="Pfam" id="PF00953">
    <property type="entry name" value="Glycos_transf_4"/>
    <property type="match status" value="1"/>
</dbReference>
<comment type="function">
    <text evidence="7">Catalyzes the initial step of the lipid cycle reactions in the biosynthesis of the cell wall peptidoglycan: transfers peptidoglycan precursor phospho-MurNAc-pentapeptide from UDP-MurNAc-pentapeptide onto the lipid carrier undecaprenyl phosphate, yielding undecaprenyl-pyrophosphoryl-MurNAc-pentapeptide, known as lipid I.</text>
</comment>
<feature type="transmembrane region" description="Helical" evidence="7">
    <location>
        <begin position="196"/>
        <end position="214"/>
    </location>
</feature>
<dbReference type="GO" id="GO:0005886">
    <property type="term" value="C:plasma membrane"/>
    <property type="evidence" value="ECO:0007669"/>
    <property type="project" value="UniProtKB-SubCell"/>
</dbReference>
<keyword evidence="7" id="KW-0573">Peptidoglycan synthesis</keyword>